<keyword evidence="2" id="KW-1133">Transmembrane helix</keyword>
<reference evidence="3 4" key="1">
    <citation type="submission" date="2020-08" db="EMBL/GenBank/DDBJ databases">
        <title>A Genomic Blueprint of the Chicken Gut Microbiome.</title>
        <authorList>
            <person name="Gilroy R."/>
            <person name="Ravi A."/>
            <person name="Getino M."/>
            <person name="Pursley I."/>
            <person name="Horton D.L."/>
            <person name="Alikhan N.-F."/>
            <person name="Baker D."/>
            <person name="Gharbi K."/>
            <person name="Hall N."/>
            <person name="Watson M."/>
            <person name="Adriaenssens E.M."/>
            <person name="Foster-Nyarko E."/>
            <person name="Jarju S."/>
            <person name="Secka A."/>
            <person name="Antonio M."/>
            <person name="Oren A."/>
            <person name="Chaudhuri R."/>
            <person name="La Ragione R.M."/>
            <person name="Hildebrand F."/>
            <person name="Pallen M.J."/>
        </authorList>
    </citation>
    <scope>NUCLEOTIDE SEQUENCE [LARGE SCALE GENOMIC DNA]</scope>
    <source>
        <strain evidence="3 4">Sa4CUA7</strain>
    </source>
</reference>
<name>A0ABR8S0V1_9MICO</name>
<protein>
    <submittedName>
        <fullName evidence="3">Large exoprotein</fullName>
    </submittedName>
</protein>
<organism evidence="3 4">
    <name type="scientific">Microbacterium pullorum</name>
    <dbReference type="NCBI Taxonomy" id="2762236"/>
    <lineage>
        <taxon>Bacteria</taxon>
        <taxon>Bacillati</taxon>
        <taxon>Actinomycetota</taxon>
        <taxon>Actinomycetes</taxon>
        <taxon>Micrococcales</taxon>
        <taxon>Microbacteriaceae</taxon>
        <taxon>Microbacterium</taxon>
    </lineage>
</organism>
<dbReference type="RefSeq" id="WP_191718192.1">
    <property type="nucleotide sequence ID" value="NZ_JACSQP010000003.1"/>
</dbReference>
<accession>A0ABR8S0V1</accession>
<keyword evidence="2" id="KW-0812">Transmembrane</keyword>
<evidence type="ECO:0000313" key="3">
    <source>
        <dbReference type="EMBL" id="MBD7957098.1"/>
    </source>
</evidence>
<evidence type="ECO:0000256" key="2">
    <source>
        <dbReference type="SAM" id="Phobius"/>
    </source>
</evidence>
<feature type="transmembrane region" description="Helical" evidence="2">
    <location>
        <begin position="70"/>
        <end position="103"/>
    </location>
</feature>
<feature type="region of interest" description="Disordered" evidence="1">
    <location>
        <begin position="182"/>
        <end position="243"/>
    </location>
</feature>
<dbReference type="Proteomes" id="UP000648352">
    <property type="component" value="Unassembled WGS sequence"/>
</dbReference>
<feature type="transmembrane region" description="Helical" evidence="2">
    <location>
        <begin position="115"/>
        <end position="133"/>
    </location>
</feature>
<gene>
    <name evidence="3" type="ORF">H9651_05575</name>
</gene>
<keyword evidence="2" id="KW-0472">Membrane</keyword>
<feature type="transmembrane region" description="Helical" evidence="2">
    <location>
        <begin position="49"/>
        <end position="64"/>
    </location>
</feature>
<comment type="caution">
    <text evidence="3">The sequence shown here is derived from an EMBL/GenBank/DDBJ whole genome shotgun (WGS) entry which is preliminary data.</text>
</comment>
<keyword evidence="4" id="KW-1185">Reference proteome</keyword>
<evidence type="ECO:0000256" key="1">
    <source>
        <dbReference type="SAM" id="MobiDB-lite"/>
    </source>
</evidence>
<evidence type="ECO:0000313" key="4">
    <source>
        <dbReference type="Proteomes" id="UP000648352"/>
    </source>
</evidence>
<feature type="transmembrane region" description="Helical" evidence="2">
    <location>
        <begin position="12"/>
        <end position="37"/>
    </location>
</feature>
<dbReference type="EMBL" id="JACSQP010000003">
    <property type="protein sequence ID" value="MBD7957098.1"/>
    <property type="molecule type" value="Genomic_DNA"/>
</dbReference>
<sequence>MSPYDTDGGAVALLLVFGFIWLLIAVAAYVVSSIFMMKVFDKAGVQGKWRAWVPIYNTMIFAKLGDLNPWWLLIAWVAAGVLAPVGIGGLFGLAAAVYTALAAYRVGLKLQKEPVWVVLYIFLSIVWLGIVAFDRSRWSLAVPPAPWANSFLRDTTTWSGIPAQNSGVGFVGGGYTAAPGYPAQPPAGYQPPPAPGGYPPPAATQPPPYQPPAAPTTPPAAPEPPAAPPTTEPPASPEPPKQP</sequence>
<proteinExistence type="predicted"/>